<dbReference type="FunFam" id="3.40.50.720:FF:000200">
    <property type="entry name" value="Aspartate-semialdehyde dehydrogenase"/>
    <property type="match status" value="1"/>
</dbReference>
<keyword evidence="9" id="KW-0486">Methionine biosynthesis</keyword>
<dbReference type="SUPFAM" id="SSF51735">
    <property type="entry name" value="NAD(P)-binding Rossmann-fold domains"/>
    <property type="match status" value="1"/>
</dbReference>
<dbReference type="InterPro" id="IPR012280">
    <property type="entry name" value="Semialdhyde_DH_dimer_dom"/>
</dbReference>
<dbReference type="Proteomes" id="UP001150925">
    <property type="component" value="Unassembled WGS sequence"/>
</dbReference>
<dbReference type="OrthoDB" id="1894490at2759"/>
<keyword evidence="7" id="KW-0521">NADP</keyword>
<evidence type="ECO:0000256" key="5">
    <source>
        <dbReference type="ARBA" id="ARBA00022605"/>
    </source>
</evidence>
<dbReference type="Pfam" id="PF02774">
    <property type="entry name" value="Semialdhyde_dhC"/>
    <property type="match status" value="1"/>
</dbReference>
<accession>A0A9W8ANG3</accession>
<comment type="similarity">
    <text evidence="3">Belongs to the aspartate-semialdehyde dehydrogenase family.</text>
</comment>
<keyword evidence="6" id="KW-0791">Threonine biosynthesis</keyword>
<dbReference type="SMART" id="SM00859">
    <property type="entry name" value="Semialdhyde_dh"/>
    <property type="match status" value="1"/>
</dbReference>
<dbReference type="GO" id="GO:0009086">
    <property type="term" value="P:methionine biosynthetic process"/>
    <property type="evidence" value="ECO:0007669"/>
    <property type="project" value="UniProtKB-KW"/>
</dbReference>
<name>A0A9W8ANG3_9FUNG</name>
<keyword evidence="5" id="KW-0028">Amino-acid biosynthesis</keyword>
<evidence type="ECO:0000313" key="15">
    <source>
        <dbReference type="EMBL" id="KAJ1959069.1"/>
    </source>
</evidence>
<dbReference type="AlphaFoldDB" id="A0A9W8ANG3"/>
<comment type="pathway">
    <text evidence="2">Amino-acid biosynthesis; L-threonine biosynthesis; L-threonine from L-aspartate: step 2/5.</text>
</comment>
<evidence type="ECO:0000256" key="10">
    <source>
        <dbReference type="ARBA" id="ARBA00049864"/>
    </source>
</evidence>
<dbReference type="EC" id="1.2.1.11" evidence="4"/>
<protein>
    <recommendedName>
        <fullName evidence="12">Aspartate-semialdehyde dehydrogenase</fullName>
        <ecNumber evidence="4">1.2.1.11</ecNumber>
    </recommendedName>
</protein>
<dbReference type="GO" id="GO:0051287">
    <property type="term" value="F:NAD binding"/>
    <property type="evidence" value="ECO:0007669"/>
    <property type="project" value="InterPro"/>
</dbReference>
<evidence type="ECO:0000256" key="12">
    <source>
        <dbReference type="ARBA" id="ARBA00050041"/>
    </source>
</evidence>
<dbReference type="Gene3D" id="3.40.50.720">
    <property type="entry name" value="NAD(P)-binding Rossmann-like Domain"/>
    <property type="match status" value="1"/>
</dbReference>
<proteinExistence type="inferred from homology"/>
<dbReference type="InterPro" id="IPR036291">
    <property type="entry name" value="NAD(P)-bd_dom_sf"/>
</dbReference>
<comment type="caution">
    <text evidence="15">The sequence shown here is derived from an EMBL/GenBank/DDBJ whole genome shotgun (WGS) entry which is preliminary data.</text>
</comment>
<dbReference type="InterPro" id="IPR051823">
    <property type="entry name" value="ASADH-related"/>
</dbReference>
<keyword evidence="16" id="KW-1185">Reference proteome</keyword>
<evidence type="ECO:0000256" key="4">
    <source>
        <dbReference type="ARBA" id="ARBA00013120"/>
    </source>
</evidence>
<dbReference type="Gene3D" id="3.30.360.10">
    <property type="entry name" value="Dihydrodipicolinate Reductase, domain 2"/>
    <property type="match status" value="1"/>
</dbReference>
<evidence type="ECO:0000256" key="2">
    <source>
        <dbReference type="ARBA" id="ARBA00005097"/>
    </source>
</evidence>
<organism evidence="15 16">
    <name type="scientific">Dispira parvispora</name>
    <dbReference type="NCBI Taxonomy" id="1520584"/>
    <lineage>
        <taxon>Eukaryota</taxon>
        <taxon>Fungi</taxon>
        <taxon>Fungi incertae sedis</taxon>
        <taxon>Zoopagomycota</taxon>
        <taxon>Kickxellomycotina</taxon>
        <taxon>Dimargaritomycetes</taxon>
        <taxon>Dimargaritales</taxon>
        <taxon>Dimargaritaceae</taxon>
        <taxon>Dispira</taxon>
    </lineage>
</organism>
<evidence type="ECO:0000256" key="7">
    <source>
        <dbReference type="ARBA" id="ARBA00022857"/>
    </source>
</evidence>
<comment type="pathway">
    <text evidence="1">Amino-acid biosynthesis; L-methionine biosynthesis via de novo pathway; L-homoserine from L-aspartate: step 2/3.</text>
</comment>
<evidence type="ECO:0000256" key="1">
    <source>
        <dbReference type="ARBA" id="ARBA00005021"/>
    </source>
</evidence>
<evidence type="ECO:0000256" key="6">
    <source>
        <dbReference type="ARBA" id="ARBA00022697"/>
    </source>
</evidence>
<feature type="domain" description="Semialdehyde dehydrogenase NAD-binding" evidence="14">
    <location>
        <begin position="12"/>
        <end position="138"/>
    </location>
</feature>
<dbReference type="GO" id="GO:0009088">
    <property type="term" value="P:threonine biosynthetic process"/>
    <property type="evidence" value="ECO:0007669"/>
    <property type="project" value="UniProtKB-KW"/>
</dbReference>
<evidence type="ECO:0000256" key="9">
    <source>
        <dbReference type="ARBA" id="ARBA00023167"/>
    </source>
</evidence>
<dbReference type="FunFam" id="3.30.360.10:FF:000016">
    <property type="entry name" value="Probable aspartate-semialdehyde dehydrogenase"/>
    <property type="match status" value="1"/>
</dbReference>
<dbReference type="EMBL" id="JANBPY010001690">
    <property type="protein sequence ID" value="KAJ1959069.1"/>
    <property type="molecule type" value="Genomic_DNA"/>
</dbReference>
<comment type="function">
    <text evidence="11">Catalyzes the NADPH-dependent formation of L-aspartate 4-semialdehyde (L-ASA) by the reductive dephosphorylation of 4-phospho-L-aspartate. Mediates the second step in the biosynthesis of amino acids that derive from aspartate (the aspartate family of amino acids), including methioinine and threonine, the latter of which is a precursor to isoleucine.</text>
</comment>
<reference evidence="15" key="1">
    <citation type="submission" date="2022-07" db="EMBL/GenBank/DDBJ databases">
        <title>Phylogenomic reconstructions and comparative analyses of Kickxellomycotina fungi.</title>
        <authorList>
            <person name="Reynolds N.K."/>
            <person name="Stajich J.E."/>
            <person name="Barry K."/>
            <person name="Grigoriev I.V."/>
            <person name="Crous P."/>
            <person name="Smith M.E."/>
        </authorList>
    </citation>
    <scope>NUCLEOTIDE SEQUENCE</scope>
    <source>
        <strain evidence="15">RSA 1196</strain>
    </source>
</reference>
<sequence>MATPHLPARKLRVGILGATGTVGQRFIVLLETHPVFTVHALGASPRSAGKLYQEAVRWKMAQPFSPVVGSLVVNECRPELFHDCDVVFSGLDSSVAREVETAFVRADLPVFSNARNHRMGEYVPLVVPTANPEHLDVIQHQRKQLQLRRGFLVTNANCSTTGLVVALRALQDAFGPLSQVMVQTMQAISGAGYPGVSSLDIIDNVMPLISGEEEKMETEALKILGGLQPGATGFRPLTETQVSAMCNRVAVVDGHMECVAVKFSQQPAPSPEQVQQVLADYTTDAQTLGCYSAAKETIVVATEPDRPQPRLDRENHNGYAVTVGRVRRCPALDVKFTLLVHNTILGAAGSGILNAEIALAKGLLVPLDS</sequence>
<dbReference type="Pfam" id="PF01118">
    <property type="entry name" value="Semialdhyde_dh"/>
    <property type="match status" value="1"/>
</dbReference>
<feature type="active site" description="Proton acceptor" evidence="13">
    <location>
        <position position="255"/>
    </location>
</feature>
<dbReference type="GO" id="GO:0046983">
    <property type="term" value="F:protein dimerization activity"/>
    <property type="evidence" value="ECO:0007669"/>
    <property type="project" value="InterPro"/>
</dbReference>
<dbReference type="CDD" id="cd18130">
    <property type="entry name" value="ASADH_C_arch_fung_like"/>
    <property type="match status" value="1"/>
</dbReference>
<evidence type="ECO:0000256" key="8">
    <source>
        <dbReference type="ARBA" id="ARBA00023002"/>
    </source>
</evidence>
<dbReference type="NCBIfam" id="NF006416">
    <property type="entry name" value="PRK08664.1"/>
    <property type="match status" value="1"/>
</dbReference>
<dbReference type="SUPFAM" id="SSF55347">
    <property type="entry name" value="Glyceraldehyde-3-phosphate dehydrogenase-like, C-terminal domain"/>
    <property type="match status" value="1"/>
</dbReference>
<evidence type="ECO:0000259" key="14">
    <source>
        <dbReference type="SMART" id="SM00859"/>
    </source>
</evidence>
<dbReference type="PANTHER" id="PTHR46718">
    <property type="entry name" value="ASPARTATE-SEMIALDEHYDE DEHYDROGENASE"/>
    <property type="match status" value="1"/>
</dbReference>
<gene>
    <name evidence="15" type="primary">HOM2</name>
    <name evidence="15" type="ORF">IWQ62_004759</name>
</gene>
<evidence type="ECO:0000256" key="11">
    <source>
        <dbReference type="ARBA" id="ARBA00049950"/>
    </source>
</evidence>
<dbReference type="CDD" id="cd02315">
    <property type="entry name" value="ScASADH_like_N"/>
    <property type="match status" value="1"/>
</dbReference>
<comment type="catalytic activity">
    <reaction evidence="10">
        <text>L-aspartate 4-semialdehyde + phosphate + NADP(+) = 4-phospho-L-aspartate + NADPH + H(+)</text>
        <dbReference type="Rhea" id="RHEA:24284"/>
        <dbReference type="ChEBI" id="CHEBI:15378"/>
        <dbReference type="ChEBI" id="CHEBI:43474"/>
        <dbReference type="ChEBI" id="CHEBI:57535"/>
        <dbReference type="ChEBI" id="CHEBI:57783"/>
        <dbReference type="ChEBI" id="CHEBI:58349"/>
        <dbReference type="ChEBI" id="CHEBI:537519"/>
        <dbReference type="EC" id="1.2.1.11"/>
    </reaction>
    <physiologicalReaction direction="right-to-left" evidence="10">
        <dbReference type="Rhea" id="RHEA:24286"/>
    </physiologicalReaction>
</comment>
<dbReference type="InterPro" id="IPR005676">
    <property type="entry name" value="Asp_semi-ald_DH_pep-lack"/>
</dbReference>
<dbReference type="PIRSF" id="PIRSF000148">
    <property type="entry name" value="ASA_dh"/>
    <property type="match status" value="1"/>
</dbReference>
<evidence type="ECO:0000256" key="13">
    <source>
        <dbReference type="PIRSR" id="PIRSR000148-1"/>
    </source>
</evidence>
<evidence type="ECO:0000313" key="16">
    <source>
        <dbReference type="Proteomes" id="UP001150925"/>
    </source>
</evidence>
<dbReference type="PANTHER" id="PTHR46718:SF1">
    <property type="entry name" value="ASPARTATE-SEMIALDEHYDE DEHYDROGENASE"/>
    <property type="match status" value="1"/>
</dbReference>
<dbReference type="NCBIfam" id="TIGR00978">
    <property type="entry name" value="asd_EA"/>
    <property type="match status" value="1"/>
</dbReference>
<keyword evidence="8 15" id="KW-0560">Oxidoreductase</keyword>
<feature type="active site" description="Acyl-thioester intermediate" evidence="13">
    <location>
        <position position="158"/>
    </location>
</feature>
<evidence type="ECO:0000256" key="3">
    <source>
        <dbReference type="ARBA" id="ARBA00010584"/>
    </source>
</evidence>
<dbReference type="GO" id="GO:0004073">
    <property type="term" value="F:aspartate-semialdehyde dehydrogenase activity"/>
    <property type="evidence" value="ECO:0007669"/>
    <property type="project" value="UniProtKB-EC"/>
</dbReference>
<dbReference type="InterPro" id="IPR000534">
    <property type="entry name" value="Semialdehyde_DH_NAD-bd"/>
</dbReference>
<dbReference type="GO" id="GO:0050661">
    <property type="term" value="F:NADP binding"/>
    <property type="evidence" value="ECO:0007669"/>
    <property type="project" value="InterPro"/>
</dbReference>